<evidence type="ECO:0000313" key="2">
    <source>
        <dbReference type="EMBL" id="RED65766.1"/>
    </source>
</evidence>
<keyword evidence="1" id="KW-0812">Transmembrane</keyword>
<protein>
    <submittedName>
        <fullName evidence="2">Uncharacterized protein DUF3397</fullName>
    </submittedName>
</protein>
<comment type="caution">
    <text evidence="2">The sequence shown here is derived from an EMBL/GenBank/DDBJ whole genome shotgun (WGS) entry which is preliminary data.</text>
</comment>
<dbReference type="EMBL" id="QRDY01000001">
    <property type="protein sequence ID" value="RED65766.1"/>
    <property type="molecule type" value="Genomic_DNA"/>
</dbReference>
<dbReference type="Proteomes" id="UP000256869">
    <property type="component" value="Unassembled WGS sequence"/>
</dbReference>
<accession>A0A3D9IXC9</accession>
<dbReference type="AlphaFoldDB" id="A0A3D9IXC9"/>
<sequence length="131" mass="14776">MNSIWNALVQSYAFLATIPIIPFLLVYIVASVRGGDRKRAFRLAMDVTNAFLIGCVAFLLNSRLHTNFGLFFLILLMLIGGGLIGNAQNRIKGKVDANKLFRAVWRLSFFFLAVLYVILMLLEFIFPTVKT</sequence>
<proteinExistence type="predicted"/>
<keyword evidence="1" id="KW-0472">Membrane</keyword>
<dbReference type="InterPro" id="IPR024515">
    <property type="entry name" value="DUF3397"/>
</dbReference>
<keyword evidence="3" id="KW-1185">Reference proteome</keyword>
<evidence type="ECO:0000256" key="1">
    <source>
        <dbReference type="SAM" id="Phobius"/>
    </source>
</evidence>
<feature type="transmembrane region" description="Helical" evidence="1">
    <location>
        <begin position="12"/>
        <end position="31"/>
    </location>
</feature>
<feature type="transmembrane region" description="Helical" evidence="1">
    <location>
        <begin position="43"/>
        <end position="62"/>
    </location>
</feature>
<keyword evidence="1" id="KW-1133">Transmembrane helix</keyword>
<organism evidence="2 3">
    <name type="scientific">Cohnella lupini</name>
    <dbReference type="NCBI Taxonomy" id="1294267"/>
    <lineage>
        <taxon>Bacteria</taxon>
        <taxon>Bacillati</taxon>
        <taxon>Bacillota</taxon>
        <taxon>Bacilli</taxon>
        <taxon>Bacillales</taxon>
        <taxon>Paenibacillaceae</taxon>
        <taxon>Cohnella</taxon>
    </lineage>
</organism>
<gene>
    <name evidence="2" type="ORF">DFP95_101257</name>
</gene>
<feature type="transmembrane region" description="Helical" evidence="1">
    <location>
        <begin position="68"/>
        <end position="87"/>
    </location>
</feature>
<reference evidence="2 3" key="1">
    <citation type="submission" date="2018-07" db="EMBL/GenBank/DDBJ databases">
        <title>Genomic Encyclopedia of Type Strains, Phase III (KMG-III): the genomes of soil and plant-associated and newly described type strains.</title>
        <authorList>
            <person name="Whitman W."/>
        </authorList>
    </citation>
    <scope>NUCLEOTIDE SEQUENCE [LARGE SCALE GENOMIC DNA]</scope>
    <source>
        <strain evidence="2 3">CECT 8236</strain>
    </source>
</reference>
<evidence type="ECO:0000313" key="3">
    <source>
        <dbReference type="Proteomes" id="UP000256869"/>
    </source>
</evidence>
<dbReference type="Pfam" id="PF11877">
    <property type="entry name" value="DUF3397"/>
    <property type="match status" value="1"/>
</dbReference>
<dbReference type="RefSeq" id="WP_115990747.1">
    <property type="nucleotide sequence ID" value="NZ_QRDY01000001.1"/>
</dbReference>
<feature type="transmembrane region" description="Helical" evidence="1">
    <location>
        <begin position="107"/>
        <end position="126"/>
    </location>
</feature>
<dbReference type="OrthoDB" id="2661791at2"/>
<name>A0A3D9IXC9_9BACL</name>